<proteinExistence type="predicted"/>
<organism evidence="1 2">
    <name type="scientific">Engystomops pustulosus</name>
    <name type="common">Tungara frog</name>
    <name type="synonym">Physalaemus pustulosus</name>
    <dbReference type="NCBI Taxonomy" id="76066"/>
    <lineage>
        <taxon>Eukaryota</taxon>
        <taxon>Metazoa</taxon>
        <taxon>Chordata</taxon>
        <taxon>Craniata</taxon>
        <taxon>Vertebrata</taxon>
        <taxon>Euteleostomi</taxon>
        <taxon>Amphibia</taxon>
        <taxon>Batrachia</taxon>
        <taxon>Anura</taxon>
        <taxon>Neobatrachia</taxon>
        <taxon>Hyloidea</taxon>
        <taxon>Leptodactylidae</taxon>
        <taxon>Leiuperinae</taxon>
        <taxon>Engystomops</taxon>
    </lineage>
</organism>
<keyword evidence="2" id="KW-1185">Reference proteome</keyword>
<gene>
    <name evidence="1" type="ORF">GDO81_000337</name>
</gene>
<dbReference type="Proteomes" id="UP000824782">
    <property type="component" value="Unassembled WGS sequence"/>
</dbReference>
<evidence type="ECO:0000313" key="2">
    <source>
        <dbReference type="Proteomes" id="UP000824782"/>
    </source>
</evidence>
<sequence>MDVLYDVAGFMGHVEQYDVYVRVYLQCDVNETFICSGAVSGIISCTMRLTHACNIFKYHFPDDTCHVLAAITSASSFTARRCESIKVICTHLNGCKWKFTGCIVFAA</sequence>
<accession>A0AAV7D5D7</accession>
<dbReference type="AlphaFoldDB" id="A0AAV7D5D7"/>
<evidence type="ECO:0000313" key="1">
    <source>
        <dbReference type="EMBL" id="KAG8591862.1"/>
    </source>
</evidence>
<comment type="caution">
    <text evidence="1">The sequence shown here is derived from an EMBL/GenBank/DDBJ whole genome shotgun (WGS) entry which is preliminary data.</text>
</comment>
<name>A0AAV7D5D7_ENGPU</name>
<protein>
    <submittedName>
        <fullName evidence="1">Uncharacterized protein</fullName>
    </submittedName>
</protein>
<reference evidence="1" key="1">
    <citation type="thesis" date="2020" institute="ProQuest LLC" country="789 East Eisenhower Parkway, Ann Arbor, MI, USA">
        <title>Comparative Genomics and Chromosome Evolution.</title>
        <authorList>
            <person name="Mudd A.B."/>
        </authorList>
    </citation>
    <scope>NUCLEOTIDE SEQUENCE</scope>
    <source>
        <strain evidence="1">237g6f4</strain>
        <tissue evidence="1">Blood</tissue>
    </source>
</reference>
<dbReference type="EMBL" id="WNYA01000001">
    <property type="protein sequence ID" value="KAG8591862.1"/>
    <property type="molecule type" value="Genomic_DNA"/>
</dbReference>